<dbReference type="EMBL" id="JAENHL010000007">
    <property type="protein sequence ID" value="MBK1867357.1"/>
    <property type="molecule type" value="Genomic_DNA"/>
</dbReference>
<accession>A0ACC5R3X7</accession>
<keyword evidence="1" id="KW-0575">Peroxidase</keyword>
<organism evidence="1 2">
    <name type="scientific">Taklimakanibacter albus</name>
    <dbReference type="NCBI Taxonomy" id="2800327"/>
    <lineage>
        <taxon>Bacteria</taxon>
        <taxon>Pseudomonadati</taxon>
        <taxon>Pseudomonadota</taxon>
        <taxon>Alphaproteobacteria</taxon>
        <taxon>Hyphomicrobiales</taxon>
        <taxon>Aestuariivirgaceae</taxon>
        <taxon>Taklimakanibacter</taxon>
    </lineage>
</organism>
<comment type="caution">
    <text evidence="1">The sequence shown here is derived from an EMBL/GenBank/DDBJ whole genome shotgun (WGS) entry which is preliminary data.</text>
</comment>
<keyword evidence="1" id="KW-0560">Oxidoreductase</keyword>
<gene>
    <name evidence="1" type="ORF">JHL16_13460</name>
</gene>
<keyword evidence="2" id="KW-1185">Reference proteome</keyword>
<name>A0ACC5R3X7_9HYPH</name>
<evidence type="ECO:0000313" key="2">
    <source>
        <dbReference type="Proteomes" id="UP000616151"/>
    </source>
</evidence>
<protein>
    <submittedName>
        <fullName evidence="1">Glutathione peroxidase</fullName>
    </submittedName>
</protein>
<reference evidence="1" key="1">
    <citation type="submission" date="2021-01" db="EMBL/GenBank/DDBJ databases">
        <authorList>
            <person name="Sun Q."/>
        </authorList>
    </citation>
    <scope>NUCLEOTIDE SEQUENCE</scope>
    <source>
        <strain evidence="1">YIM B02566</strain>
    </source>
</reference>
<dbReference type="Proteomes" id="UP000616151">
    <property type="component" value="Unassembled WGS sequence"/>
</dbReference>
<sequence>MANAHDFAFTRLTGEDLPLKDFAGKAILVVNTASECGYTPQYDELEALWQANKDKGLVVLGVPCNQFGGQEPGSEAEIGAFCRKNYGVTFPMTAKNDVKGKTAHPFYKWAAGEAGLLGKPKWNFHKFLIGRDGAFVDWFSSQTKPTGPKIKKALEKVLI</sequence>
<evidence type="ECO:0000313" key="1">
    <source>
        <dbReference type="EMBL" id="MBK1867357.1"/>
    </source>
</evidence>
<proteinExistence type="predicted"/>